<evidence type="ECO:0000313" key="2">
    <source>
        <dbReference type="EMBL" id="OWP79489.1"/>
    </source>
</evidence>
<feature type="domain" description="N-acetyltransferase" evidence="1">
    <location>
        <begin position="3"/>
        <end position="156"/>
    </location>
</feature>
<protein>
    <recommendedName>
        <fullName evidence="1">N-acetyltransferase domain-containing protein</fullName>
    </recommendedName>
</protein>
<dbReference type="EMBL" id="MTCY01000003">
    <property type="protein sequence ID" value="OWP79489.1"/>
    <property type="molecule type" value="Genomic_DNA"/>
</dbReference>
<dbReference type="AlphaFoldDB" id="A0A2D0AI55"/>
<name>A0A2D0AI55_9FLAO</name>
<dbReference type="InterPro" id="IPR000182">
    <property type="entry name" value="GNAT_dom"/>
</dbReference>
<proteinExistence type="predicted"/>
<dbReference type="SUPFAM" id="SSF55729">
    <property type="entry name" value="Acyl-CoA N-acyltransferases (Nat)"/>
    <property type="match status" value="1"/>
</dbReference>
<dbReference type="Proteomes" id="UP000198034">
    <property type="component" value="Unassembled WGS sequence"/>
</dbReference>
<dbReference type="Pfam" id="PF13508">
    <property type="entry name" value="Acetyltransf_7"/>
    <property type="match status" value="1"/>
</dbReference>
<accession>A0A2D0AI55</accession>
<evidence type="ECO:0000259" key="1">
    <source>
        <dbReference type="PROSITE" id="PS51186"/>
    </source>
</evidence>
<dbReference type="Gene3D" id="3.40.630.30">
    <property type="match status" value="1"/>
</dbReference>
<dbReference type="PROSITE" id="PS51186">
    <property type="entry name" value="GNAT"/>
    <property type="match status" value="1"/>
</dbReference>
<dbReference type="OrthoDB" id="1073140at2"/>
<gene>
    <name evidence="2" type="ORF">BWK62_02000</name>
</gene>
<reference evidence="2 3" key="1">
    <citation type="journal article" date="2017" name="Infect. Genet. Evol.">
        <title>Comparative genome analysis of fish pathogen Flavobacterium columnare reveals extensive sequence diversity within the species.</title>
        <authorList>
            <person name="Kayansamruaj P."/>
            <person name="Dong H.T."/>
            <person name="Hirono I."/>
            <person name="Kondo H."/>
            <person name="Senapin S."/>
            <person name="Rodkhum C."/>
        </authorList>
    </citation>
    <scope>NUCLEOTIDE SEQUENCE [LARGE SCALE GENOMIC DNA]</scope>
    <source>
        <strain evidence="2 3">1214</strain>
    </source>
</reference>
<dbReference type="GO" id="GO:0016747">
    <property type="term" value="F:acyltransferase activity, transferring groups other than amino-acyl groups"/>
    <property type="evidence" value="ECO:0007669"/>
    <property type="project" value="InterPro"/>
</dbReference>
<sequence length="161" mass="19072">MIKEVKILNSDHKLQLLNLWNTEYPVSLHYKNHEAFEDYLSKIKNQRHFLYITDTGKITGWAYSFNREEERWFAIILSHTIQGKGIGKMMIKKIQTSENKLFGWVIDHNNSKKSNGEVYISPLIFYKKCGFDVLINERLETEILSAVKIYWNKELITLKSK</sequence>
<evidence type="ECO:0000313" key="3">
    <source>
        <dbReference type="Proteomes" id="UP000198034"/>
    </source>
</evidence>
<organism evidence="2 3">
    <name type="scientific">Flavobacterium columnare</name>
    <dbReference type="NCBI Taxonomy" id="996"/>
    <lineage>
        <taxon>Bacteria</taxon>
        <taxon>Pseudomonadati</taxon>
        <taxon>Bacteroidota</taxon>
        <taxon>Flavobacteriia</taxon>
        <taxon>Flavobacteriales</taxon>
        <taxon>Flavobacteriaceae</taxon>
        <taxon>Flavobacterium</taxon>
    </lineage>
</organism>
<dbReference type="InterPro" id="IPR016181">
    <property type="entry name" value="Acyl_CoA_acyltransferase"/>
</dbReference>
<comment type="caution">
    <text evidence="2">The sequence shown here is derived from an EMBL/GenBank/DDBJ whole genome shotgun (WGS) entry which is preliminary data.</text>
</comment>